<evidence type="ECO:0000256" key="1">
    <source>
        <dbReference type="ARBA" id="ARBA00022694"/>
    </source>
</evidence>
<dbReference type="InterPro" id="IPR002125">
    <property type="entry name" value="CMP_dCMP_dom"/>
</dbReference>
<dbReference type="SUPFAM" id="SSF53927">
    <property type="entry name" value="Cytidine deaminase-like"/>
    <property type="match status" value="1"/>
</dbReference>
<comment type="caution">
    <text evidence="4">The sequence shown here is derived from an EMBL/GenBank/DDBJ whole genome shotgun (WGS) entry which is preliminary data.</text>
</comment>
<gene>
    <name evidence="4" type="ORF">URODEC1_LOCUS125765</name>
</gene>
<dbReference type="InterPro" id="IPR016193">
    <property type="entry name" value="Cytidine_deaminase-like"/>
</dbReference>
<evidence type="ECO:0000313" key="5">
    <source>
        <dbReference type="Proteomes" id="UP001497457"/>
    </source>
</evidence>
<evidence type="ECO:0000259" key="3">
    <source>
        <dbReference type="PROSITE" id="PS51747"/>
    </source>
</evidence>
<evidence type="ECO:0000313" key="4">
    <source>
        <dbReference type="EMBL" id="CAM0152997.1"/>
    </source>
</evidence>
<keyword evidence="1" id="KW-0819">tRNA processing</keyword>
<sequence>MFAVNQIFVANFQLVSSHQVGNAAIIVDPLSAQIIAKATDKTHQHDTFENKFSMKESTDNNGNLLLSISFLSKCKSLNMEVSCINPCGWTKQRTMGKKPLPSEDCFAWHPLRHAAMVAIENAAERDRLMFPSTSITKLDSNGNLKNCNDNEPAKRLKTDTKVKFEHQDKEQDESCCSESETTRPYLCTGFDIYLVWEPCAMCAMALVHHRFKCVFYAFPNPVNGALGGVYRLHGEKGLKSSLQYI</sequence>
<name>A0ABC9HG46_9POAL</name>
<keyword evidence="5" id="KW-1185">Reference proteome</keyword>
<organism evidence="4 5">
    <name type="scientific">Urochloa decumbens</name>
    <dbReference type="NCBI Taxonomy" id="240449"/>
    <lineage>
        <taxon>Eukaryota</taxon>
        <taxon>Viridiplantae</taxon>
        <taxon>Streptophyta</taxon>
        <taxon>Embryophyta</taxon>
        <taxon>Tracheophyta</taxon>
        <taxon>Spermatophyta</taxon>
        <taxon>Magnoliopsida</taxon>
        <taxon>Liliopsida</taxon>
        <taxon>Poales</taxon>
        <taxon>Poaceae</taxon>
        <taxon>PACMAD clade</taxon>
        <taxon>Panicoideae</taxon>
        <taxon>Panicodae</taxon>
        <taxon>Paniceae</taxon>
        <taxon>Melinidinae</taxon>
        <taxon>Urochloa</taxon>
    </lineage>
</organism>
<evidence type="ECO:0000256" key="2">
    <source>
        <dbReference type="ARBA" id="ARBA00038160"/>
    </source>
</evidence>
<dbReference type="PROSITE" id="PS51747">
    <property type="entry name" value="CYT_DCMP_DEAMINASES_2"/>
    <property type="match status" value="1"/>
</dbReference>
<accession>A0ABC9HG46</accession>
<dbReference type="EMBL" id="CAXIPR030006818">
    <property type="protein sequence ID" value="CAM0152997.1"/>
    <property type="molecule type" value="Genomic_DNA"/>
</dbReference>
<protein>
    <recommendedName>
        <fullName evidence="3">CMP/dCMP-type deaminase domain-containing protein</fullName>
    </recommendedName>
</protein>
<dbReference type="GO" id="GO:0008033">
    <property type="term" value="P:tRNA processing"/>
    <property type="evidence" value="ECO:0007669"/>
    <property type="project" value="UniProtKB-KW"/>
</dbReference>
<dbReference type="PANTHER" id="PTHR11079:SF156">
    <property type="entry name" value="INACTIVE TRNA-SPECIFIC ADENOSINE DEAMINASE-LIKE PROTEIN 3-RELATED"/>
    <property type="match status" value="1"/>
</dbReference>
<dbReference type="Proteomes" id="UP001497457">
    <property type="component" value="Unassembled WGS sequence"/>
</dbReference>
<reference evidence="4" key="1">
    <citation type="submission" date="2024-10" db="EMBL/GenBank/DDBJ databases">
        <authorList>
            <person name="Ryan C."/>
        </authorList>
    </citation>
    <scope>NUCLEOTIDE SEQUENCE [LARGE SCALE GENOMIC DNA]</scope>
</reference>
<proteinExistence type="inferred from homology"/>
<dbReference type="Gene3D" id="3.40.140.10">
    <property type="entry name" value="Cytidine Deaminase, domain 2"/>
    <property type="match status" value="1"/>
</dbReference>
<feature type="domain" description="CMP/dCMP-type deaminase" evidence="3">
    <location>
        <begin position="106"/>
        <end position="229"/>
    </location>
</feature>
<dbReference type="AlphaFoldDB" id="A0ABC9HG46"/>
<comment type="similarity">
    <text evidence="2">Belongs to the cytidine and deoxycytidylate deaminase family. ADAT3 subfamily.</text>
</comment>
<dbReference type="PANTHER" id="PTHR11079">
    <property type="entry name" value="CYTOSINE DEAMINASE FAMILY MEMBER"/>
    <property type="match status" value="1"/>
</dbReference>